<dbReference type="Proteomes" id="UP001596020">
    <property type="component" value="Unassembled WGS sequence"/>
</dbReference>
<sequence>MTTSDDLSKFFSLFRLAVILFSACGKIEKDENNSSPLFFMKMQEISTSGKNIVVVECEGQPYVFPCINGNYIIGFPEMDYYG</sequence>
<keyword evidence="2" id="KW-1185">Reference proteome</keyword>
<dbReference type="RefSeq" id="WP_380076869.1">
    <property type="nucleotide sequence ID" value="NZ_JBHSGO010000004.1"/>
</dbReference>
<evidence type="ECO:0000313" key="1">
    <source>
        <dbReference type="EMBL" id="MFC4665072.1"/>
    </source>
</evidence>
<name>A0ABV9K562_9PORP</name>
<organism evidence="1 2">
    <name type="scientific">Falsiporphyromonas endometrii</name>
    <dbReference type="NCBI Taxonomy" id="1387297"/>
    <lineage>
        <taxon>Bacteria</taxon>
        <taxon>Pseudomonadati</taxon>
        <taxon>Bacteroidota</taxon>
        <taxon>Bacteroidia</taxon>
        <taxon>Bacteroidales</taxon>
        <taxon>Porphyromonadaceae</taxon>
        <taxon>Falsiporphyromonas</taxon>
    </lineage>
</organism>
<evidence type="ECO:0008006" key="3">
    <source>
        <dbReference type="Google" id="ProtNLM"/>
    </source>
</evidence>
<proteinExistence type="predicted"/>
<accession>A0ABV9K562</accession>
<dbReference type="EMBL" id="JBHSGO010000004">
    <property type="protein sequence ID" value="MFC4665072.1"/>
    <property type="molecule type" value="Genomic_DNA"/>
</dbReference>
<reference evidence="2" key="1">
    <citation type="journal article" date="2019" name="Int. J. Syst. Evol. Microbiol.">
        <title>The Global Catalogue of Microorganisms (GCM) 10K type strain sequencing project: providing services to taxonomists for standard genome sequencing and annotation.</title>
        <authorList>
            <consortium name="The Broad Institute Genomics Platform"/>
            <consortium name="The Broad Institute Genome Sequencing Center for Infectious Disease"/>
            <person name="Wu L."/>
            <person name="Ma J."/>
        </authorList>
    </citation>
    <scope>NUCLEOTIDE SEQUENCE [LARGE SCALE GENOMIC DNA]</scope>
    <source>
        <strain evidence="2">CGMCC 4.7357</strain>
    </source>
</reference>
<protein>
    <recommendedName>
        <fullName evidence="3">Lipoprotein</fullName>
    </recommendedName>
</protein>
<gene>
    <name evidence="1" type="ORF">ACFO3G_00275</name>
</gene>
<evidence type="ECO:0000313" key="2">
    <source>
        <dbReference type="Proteomes" id="UP001596020"/>
    </source>
</evidence>
<comment type="caution">
    <text evidence="1">The sequence shown here is derived from an EMBL/GenBank/DDBJ whole genome shotgun (WGS) entry which is preliminary data.</text>
</comment>